<reference evidence="3 4" key="1">
    <citation type="submission" date="2019-10" db="EMBL/GenBank/DDBJ databases">
        <title>Deinococcus sp. isolated from soil.</title>
        <authorList>
            <person name="Li Y."/>
            <person name="Wang J."/>
        </authorList>
    </citation>
    <scope>NUCLEOTIDE SEQUENCE [LARGE SCALE GENOMIC DNA]</scope>
    <source>
        <strain evidence="3 4">SDU3-2</strain>
    </source>
</reference>
<keyword evidence="2" id="KW-0812">Transmembrane</keyword>
<accession>A0A7X1TSQ0</accession>
<sequence>MNTEVIFPDNGAIQGMLLGIAVLFGFGVWQWWKAHTRLSRELAAARRLLGSTALKLSVNSAKVLLGKDHASLPGRLITAMVNHNGLAFARPADALEPALDEVGRINAAARTVPNLLLLAGLVTTVVGLIYTLVSLGPQIKGAIEAANPAEVSQALGMTLQEMSAAFAGTFWGVALALVLQGLNAWSGIRAGQLSGELDAVSTQFAPLVYPAGTEKQLQSLQDLVSRTEEFLSQTHTAIVKTSEDFARVLTQAGSVIEASLKTLQSTSQEVAVALKTASGDVKVSSDRLNKAVETMQQHRQDYRNIYSQFNDMFTQSMAALREHSDSQLGEIRTLQANFDKSGAQIIERLLDVGSTLHSVGDQLAFSQGEYAGSTEMIAGTIRDGFVDLYSNIGSTLSRYTTEVNTVGQHFETLSKQLEGTAQASQHLQRALIAKDDAEVTRARDQQQQQGVLVTRLQELRLTLETLQPQLNALQTEPQWAAALGTSMQEAGQQAQQSRASLLAQLQLLGEQLRPPGTTELQQQMAQVNTLLEGMLDQLSGFSDAAPQQAAILGEVRESAVQSREAAERIRQLLEALPGHLAAGALGDLRRSQEALGDRLSELTRALTAVTAETPQAAEAGTPPAEVAGEPSAPPVGGPAA</sequence>
<dbReference type="Proteomes" id="UP000484842">
    <property type="component" value="Unassembled WGS sequence"/>
</dbReference>
<dbReference type="RefSeq" id="WP_152872027.1">
    <property type="nucleotide sequence ID" value="NZ_WBSL01000008.1"/>
</dbReference>
<evidence type="ECO:0000313" key="4">
    <source>
        <dbReference type="Proteomes" id="UP000484842"/>
    </source>
</evidence>
<keyword evidence="2" id="KW-1133">Transmembrane helix</keyword>
<dbReference type="EMBL" id="WBSL01000008">
    <property type="protein sequence ID" value="MPY67691.1"/>
    <property type="molecule type" value="Genomic_DNA"/>
</dbReference>
<evidence type="ECO:0000256" key="2">
    <source>
        <dbReference type="SAM" id="Phobius"/>
    </source>
</evidence>
<dbReference type="AlphaFoldDB" id="A0A7X1TSQ0"/>
<feature type="transmembrane region" description="Helical" evidence="2">
    <location>
        <begin position="12"/>
        <end position="32"/>
    </location>
</feature>
<gene>
    <name evidence="3" type="ORF">F8S09_13535</name>
</gene>
<proteinExistence type="predicted"/>
<keyword evidence="4" id="KW-1185">Reference proteome</keyword>
<name>A0A7X1TSQ0_9DEIO</name>
<feature type="transmembrane region" description="Helical" evidence="2">
    <location>
        <begin position="114"/>
        <end position="133"/>
    </location>
</feature>
<feature type="region of interest" description="Disordered" evidence="1">
    <location>
        <begin position="611"/>
        <end position="640"/>
    </location>
</feature>
<evidence type="ECO:0000313" key="3">
    <source>
        <dbReference type="EMBL" id="MPY67691.1"/>
    </source>
</evidence>
<protein>
    <submittedName>
        <fullName evidence="3">Uncharacterized protein</fullName>
    </submittedName>
</protein>
<comment type="caution">
    <text evidence="3">The sequence shown here is derived from an EMBL/GenBank/DDBJ whole genome shotgun (WGS) entry which is preliminary data.</text>
</comment>
<keyword evidence="2" id="KW-0472">Membrane</keyword>
<organism evidence="3 4">
    <name type="scientific">Deinococcus terrestris</name>
    <dbReference type="NCBI Taxonomy" id="2651870"/>
    <lineage>
        <taxon>Bacteria</taxon>
        <taxon>Thermotogati</taxon>
        <taxon>Deinococcota</taxon>
        <taxon>Deinococci</taxon>
        <taxon>Deinococcales</taxon>
        <taxon>Deinococcaceae</taxon>
        <taxon>Deinococcus</taxon>
    </lineage>
</organism>
<evidence type="ECO:0000256" key="1">
    <source>
        <dbReference type="SAM" id="MobiDB-lite"/>
    </source>
</evidence>
<feature type="compositionally biased region" description="Pro residues" evidence="1">
    <location>
        <begin position="631"/>
        <end position="640"/>
    </location>
</feature>